<accession>A0ABW6W619</accession>
<organism evidence="3 4">
    <name type="scientific">Paractinoplanes globisporus</name>
    <dbReference type="NCBI Taxonomy" id="113565"/>
    <lineage>
        <taxon>Bacteria</taxon>
        <taxon>Bacillati</taxon>
        <taxon>Actinomycetota</taxon>
        <taxon>Actinomycetes</taxon>
        <taxon>Micromonosporales</taxon>
        <taxon>Micromonosporaceae</taxon>
        <taxon>Paractinoplanes</taxon>
    </lineage>
</organism>
<name>A0ABW6W619_9ACTN</name>
<proteinExistence type="predicted"/>
<evidence type="ECO:0000313" key="3">
    <source>
        <dbReference type="EMBL" id="MFF5288748.1"/>
    </source>
</evidence>
<gene>
    <name evidence="3" type="ORF">ACFY35_04880</name>
</gene>
<dbReference type="RefSeq" id="WP_020509097.1">
    <property type="nucleotide sequence ID" value="NZ_JBIAZU010000001.1"/>
</dbReference>
<comment type="caution">
    <text evidence="3">The sequence shown here is derived from an EMBL/GenBank/DDBJ whole genome shotgun (WGS) entry which is preliminary data.</text>
</comment>
<reference evidence="3 4" key="1">
    <citation type="submission" date="2024-10" db="EMBL/GenBank/DDBJ databases">
        <title>The Natural Products Discovery Center: Release of the First 8490 Sequenced Strains for Exploring Actinobacteria Biosynthetic Diversity.</title>
        <authorList>
            <person name="Kalkreuter E."/>
            <person name="Kautsar S.A."/>
            <person name="Yang D."/>
            <person name="Bader C.D."/>
            <person name="Teijaro C.N."/>
            <person name="Fluegel L."/>
            <person name="Davis C.M."/>
            <person name="Simpson J.R."/>
            <person name="Lauterbach L."/>
            <person name="Steele A.D."/>
            <person name="Gui C."/>
            <person name="Meng S."/>
            <person name="Li G."/>
            <person name="Viehrig K."/>
            <person name="Ye F."/>
            <person name="Su P."/>
            <person name="Kiefer A.F."/>
            <person name="Nichols A."/>
            <person name="Cepeda A.J."/>
            <person name="Yan W."/>
            <person name="Fan B."/>
            <person name="Jiang Y."/>
            <person name="Adhikari A."/>
            <person name="Zheng C.-J."/>
            <person name="Schuster L."/>
            <person name="Cowan T.M."/>
            <person name="Smanski M.J."/>
            <person name="Chevrette M.G."/>
            <person name="De Carvalho L.P.S."/>
            <person name="Shen B."/>
        </authorList>
    </citation>
    <scope>NUCLEOTIDE SEQUENCE [LARGE SCALE GENOMIC DNA]</scope>
    <source>
        <strain evidence="3 4">NPDC000087</strain>
    </source>
</reference>
<evidence type="ECO:0008006" key="5">
    <source>
        <dbReference type="Google" id="ProtNLM"/>
    </source>
</evidence>
<evidence type="ECO:0000313" key="4">
    <source>
        <dbReference type="Proteomes" id="UP001602245"/>
    </source>
</evidence>
<feature type="transmembrane region" description="Helical" evidence="2">
    <location>
        <begin position="21"/>
        <end position="42"/>
    </location>
</feature>
<feature type="region of interest" description="Disordered" evidence="1">
    <location>
        <begin position="52"/>
        <end position="100"/>
    </location>
</feature>
<keyword evidence="4" id="KW-1185">Reference proteome</keyword>
<keyword evidence="2" id="KW-0472">Membrane</keyword>
<dbReference type="EMBL" id="JBIAZU010000001">
    <property type="protein sequence ID" value="MFF5288748.1"/>
    <property type="molecule type" value="Genomic_DNA"/>
</dbReference>
<keyword evidence="2" id="KW-1133">Transmembrane helix</keyword>
<protein>
    <recommendedName>
        <fullName evidence="5">Right-handed parallel beta-helix repeat-containing protein</fullName>
    </recommendedName>
</protein>
<dbReference type="InterPro" id="IPR011050">
    <property type="entry name" value="Pectin_lyase_fold/virulence"/>
</dbReference>
<sequence>MTAPTTGFDPAPPSSPRSNRIWLPLVAVAALAVLLIGGYMAINRTSDAEALPDASATPQTADSATGPAATSAAPRPSASASVSVKPSAKASSKAAAKPEGAVGRTIAGWPGAHNVGVPAGTKLTNYTGPCTVQKANTVIDSKTLNCDLTILAANVTVKRSKINGLVFLDTDRPGSDKWSLLLEDSEVDAGTQQRAAVSYGNMTVLRSNIHGGVTSAQCGEHSSTCIVQDSYLHGQYLPDNAPWHLGGFLSNGGHNIQIRHNYIICSPPVNSVGEGCTGDLNLLGDFAVISDVVIENNFLGANNSGISYCFYGGSAQSKPYPNANKVVFRNNVFERGKNGKCGAYGPVSSFDVNGSGNVWSNNVWEGGGTVKPAM</sequence>
<dbReference type="SUPFAM" id="SSF51126">
    <property type="entry name" value="Pectin lyase-like"/>
    <property type="match status" value="1"/>
</dbReference>
<dbReference type="Proteomes" id="UP001602245">
    <property type="component" value="Unassembled WGS sequence"/>
</dbReference>
<feature type="compositionally biased region" description="Low complexity" evidence="1">
    <location>
        <begin position="63"/>
        <end position="98"/>
    </location>
</feature>
<evidence type="ECO:0000256" key="1">
    <source>
        <dbReference type="SAM" id="MobiDB-lite"/>
    </source>
</evidence>
<keyword evidence="2" id="KW-0812">Transmembrane</keyword>
<evidence type="ECO:0000256" key="2">
    <source>
        <dbReference type="SAM" id="Phobius"/>
    </source>
</evidence>